<gene>
    <name evidence="1" type="ORF">M9H77_03955</name>
</gene>
<keyword evidence="2" id="KW-1185">Reference proteome</keyword>
<evidence type="ECO:0000313" key="1">
    <source>
        <dbReference type="EMBL" id="KAI5682727.1"/>
    </source>
</evidence>
<accession>A0ACC0CCY0</accession>
<name>A0ACC0CCY0_CATRO</name>
<sequence length="519" mass="59067">MRETITKISNILRYSTWDSAQEQLEKLSIKWDSFTVNQVLKTHPPMEKSWLFFNWASCLKGFKHDQFTYTTILDIFGEARRISSMTYVFEQMQEKGIKIDAVTYTSLIHWLSNDGDIEGAINLWQEMIAKGCRPTIVSYTAYLKILFHHKREREATEVYKEMLEVGCSPNCYTYTVLMDHLANSGKFREVMEIFSKMQVAGVEPDKAACNILVEKSSRAGEIEVLLKVLEYMREKSLVLRHPIYQKALETLRTAGESDVLLRQVNPHLSQEQVQNNFHTFIGDSNSAICRGLILHLMNKKSLVAIDCLLEDLMGKDIKLDSGVISMIIEINCSRGRQAGAFLAFEYFVKLGIDVERTAYLALLGVFLRTNSFPKVVDIVHEMVRTGASLGTYNSALLIYRLGCTRDLVSAKEVFSLLPDEEKNTATYTALIAACFLSGDSEKGLETFETMKKQGINVVVGTYSVLLSGLEKSGRVREWEIYRKEKKSLQARRCSKSNLMEEKICNLLFSDDIMKLAPQV</sequence>
<organism evidence="1 2">
    <name type="scientific">Catharanthus roseus</name>
    <name type="common">Madagascar periwinkle</name>
    <name type="synonym">Vinca rosea</name>
    <dbReference type="NCBI Taxonomy" id="4058"/>
    <lineage>
        <taxon>Eukaryota</taxon>
        <taxon>Viridiplantae</taxon>
        <taxon>Streptophyta</taxon>
        <taxon>Embryophyta</taxon>
        <taxon>Tracheophyta</taxon>
        <taxon>Spermatophyta</taxon>
        <taxon>Magnoliopsida</taxon>
        <taxon>eudicotyledons</taxon>
        <taxon>Gunneridae</taxon>
        <taxon>Pentapetalae</taxon>
        <taxon>asterids</taxon>
        <taxon>lamiids</taxon>
        <taxon>Gentianales</taxon>
        <taxon>Apocynaceae</taxon>
        <taxon>Rauvolfioideae</taxon>
        <taxon>Vinceae</taxon>
        <taxon>Catharanthinae</taxon>
        <taxon>Catharanthus</taxon>
    </lineage>
</organism>
<reference evidence="2" key="1">
    <citation type="journal article" date="2023" name="Nat. Plants">
        <title>Single-cell RNA sequencing provides a high-resolution roadmap for understanding the multicellular compartmentation of specialized metabolism.</title>
        <authorList>
            <person name="Sun S."/>
            <person name="Shen X."/>
            <person name="Li Y."/>
            <person name="Li Y."/>
            <person name="Wang S."/>
            <person name="Li R."/>
            <person name="Zhang H."/>
            <person name="Shen G."/>
            <person name="Guo B."/>
            <person name="Wei J."/>
            <person name="Xu J."/>
            <person name="St-Pierre B."/>
            <person name="Chen S."/>
            <person name="Sun C."/>
        </authorList>
    </citation>
    <scope>NUCLEOTIDE SEQUENCE [LARGE SCALE GENOMIC DNA]</scope>
</reference>
<proteinExistence type="predicted"/>
<comment type="caution">
    <text evidence="1">The sequence shown here is derived from an EMBL/GenBank/DDBJ whole genome shotgun (WGS) entry which is preliminary data.</text>
</comment>
<protein>
    <submittedName>
        <fullName evidence="1">Uncharacterized protein</fullName>
    </submittedName>
</protein>
<evidence type="ECO:0000313" key="2">
    <source>
        <dbReference type="Proteomes" id="UP001060085"/>
    </source>
</evidence>
<dbReference type="Proteomes" id="UP001060085">
    <property type="component" value="Linkage Group LG01"/>
</dbReference>
<dbReference type="EMBL" id="CM044701">
    <property type="protein sequence ID" value="KAI5682727.1"/>
    <property type="molecule type" value="Genomic_DNA"/>
</dbReference>